<evidence type="ECO:0000256" key="4">
    <source>
        <dbReference type="ARBA" id="ARBA00024207"/>
    </source>
</evidence>
<protein>
    <submittedName>
        <fullName evidence="5">DUF86 domain-containing protein</fullName>
    </submittedName>
</protein>
<dbReference type="Pfam" id="PF01934">
    <property type="entry name" value="HepT-like"/>
    <property type="match status" value="1"/>
</dbReference>
<keyword evidence="2" id="KW-0540">Nuclease</keyword>
<keyword evidence="3" id="KW-0378">Hydrolase</keyword>
<dbReference type="RefSeq" id="WP_338248521.1">
    <property type="nucleotide sequence ID" value="NZ_AP028907.1"/>
</dbReference>
<evidence type="ECO:0000256" key="3">
    <source>
        <dbReference type="ARBA" id="ARBA00022801"/>
    </source>
</evidence>
<evidence type="ECO:0000313" key="6">
    <source>
        <dbReference type="Proteomes" id="UP001341135"/>
    </source>
</evidence>
<dbReference type="NCBIfam" id="NF047751">
    <property type="entry name" value="HepT_toxin"/>
    <property type="match status" value="1"/>
</dbReference>
<dbReference type="InterPro" id="IPR052379">
    <property type="entry name" value="Type_VII_TA_RNase"/>
</dbReference>
<dbReference type="InterPro" id="IPR008201">
    <property type="entry name" value="HepT-like"/>
</dbReference>
<evidence type="ECO:0000256" key="2">
    <source>
        <dbReference type="ARBA" id="ARBA00022722"/>
    </source>
</evidence>
<dbReference type="GeneID" id="89289377"/>
<organism evidence="5 6">
    <name type="scientific">Pyrodictium abyssi</name>
    <dbReference type="NCBI Taxonomy" id="54256"/>
    <lineage>
        <taxon>Archaea</taxon>
        <taxon>Thermoproteota</taxon>
        <taxon>Thermoprotei</taxon>
        <taxon>Desulfurococcales</taxon>
        <taxon>Pyrodictiaceae</taxon>
        <taxon>Pyrodictium</taxon>
    </lineage>
</organism>
<dbReference type="InterPro" id="IPR037038">
    <property type="entry name" value="HepT-like_sf"/>
</dbReference>
<dbReference type="EMBL" id="AP028907">
    <property type="protein sequence ID" value="BES81797.1"/>
    <property type="molecule type" value="Genomic_DNA"/>
</dbReference>
<evidence type="ECO:0000256" key="1">
    <source>
        <dbReference type="ARBA" id="ARBA00022649"/>
    </source>
</evidence>
<accession>A0ABM8IZT1</accession>
<dbReference type="PANTHER" id="PTHR33397">
    <property type="entry name" value="UPF0331 PROTEIN YUTE"/>
    <property type="match status" value="1"/>
</dbReference>
<dbReference type="PANTHER" id="PTHR33397:SF5">
    <property type="entry name" value="RNASE YUTE-RELATED"/>
    <property type="match status" value="1"/>
</dbReference>
<name>A0ABM8IZT1_9CREN</name>
<dbReference type="Gene3D" id="1.20.120.580">
    <property type="entry name" value="bsu32300-like"/>
    <property type="match status" value="1"/>
</dbReference>
<keyword evidence="1" id="KW-1277">Toxin-antitoxin system</keyword>
<keyword evidence="6" id="KW-1185">Reference proteome</keyword>
<evidence type="ECO:0000313" key="5">
    <source>
        <dbReference type="EMBL" id="BES81797.1"/>
    </source>
</evidence>
<sequence length="141" mass="15986">MRPGVARRVDRILKAIERLDRVAEMGLEELMERDLAPLLEREVEVVIQGLLDIGCYIVSVMGWEPPGSYSEVGAVLARHGVLSRGEGELLAQLARLRNVIVHVYADIDYELLLEHARRLRSDARRLLSRLLGYMEEKGLDP</sequence>
<reference evidence="5 6" key="1">
    <citation type="submission" date="2023-09" db="EMBL/GenBank/DDBJ databases">
        <title>Pyrofollis japonicus gen. nov. sp. nov., a novel member of the family Pyrodictiaceae isolated from the Iheya North hydrothermal field.</title>
        <authorList>
            <person name="Miyazaki U."/>
            <person name="Sanari M."/>
            <person name="Tame A."/>
            <person name="Kitajima M."/>
            <person name="Okamoto A."/>
            <person name="Sawayama S."/>
            <person name="Miyazaki J."/>
            <person name="Takai K."/>
            <person name="Nakagawa S."/>
        </authorList>
    </citation>
    <scope>NUCLEOTIDE SEQUENCE [LARGE SCALE GENOMIC DNA]</scope>
    <source>
        <strain evidence="5 6">AV2</strain>
    </source>
</reference>
<comment type="similarity">
    <text evidence="4">Belongs to the HepT RNase toxin family.</text>
</comment>
<proteinExistence type="inferred from homology"/>
<gene>
    <name evidence="5" type="ORF">PABY_13640</name>
</gene>
<dbReference type="Proteomes" id="UP001341135">
    <property type="component" value="Chromosome"/>
</dbReference>